<feature type="transmembrane region" description="Helical" evidence="20">
    <location>
        <begin position="113"/>
        <end position="133"/>
    </location>
</feature>
<dbReference type="FunFam" id="1.20.810.10:FF:000002">
    <property type="entry name" value="Cytochrome b"/>
    <property type="match status" value="1"/>
</dbReference>
<feature type="binding site" evidence="18">
    <location>
        <position position="201"/>
    </location>
    <ligand>
        <name>a ubiquinone</name>
        <dbReference type="ChEBI" id="CHEBI:16389"/>
    </ligand>
</feature>
<evidence type="ECO:0000256" key="11">
    <source>
        <dbReference type="ARBA" id="ARBA00022982"/>
    </source>
</evidence>
<dbReference type="InterPro" id="IPR016174">
    <property type="entry name" value="Di-haem_cyt_TM"/>
</dbReference>
<evidence type="ECO:0000256" key="10">
    <source>
        <dbReference type="ARBA" id="ARBA00022792"/>
    </source>
</evidence>
<feature type="transmembrane region" description="Helical" evidence="20">
    <location>
        <begin position="87"/>
        <end position="107"/>
    </location>
</feature>
<evidence type="ECO:0000256" key="14">
    <source>
        <dbReference type="ARBA" id="ARBA00023075"/>
    </source>
</evidence>
<evidence type="ECO:0000256" key="5">
    <source>
        <dbReference type="ARBA" id="ARBA00022448"/>
    </source>
</evidence>
<keyword evidence="11 20" id="KW-0249">Electron transport</keyword>
<keyword evidence="5 20" id="KW-0813">Transport</keyword>
<keyword evidence="7 20" id="KW-0679">Respiratory chain</keyword>
<keyword evidence="13 19" id="KW-0408">Iron</keyword>
<dbReference type="CDD" id="cd00290">
    <property type="entry name" value="cytochrome_b_C"/>
    <property type="match status" value="1"/>
</dbReference>
<evidence type="ECO:0000256" key="9">
    <source>
        <dbReference type="ARBA" id="ARBA00022723"/>
    </source>
</evidence>
<organism evidence="23">
    <name type="scientific">Microtus arvalis</name>
    <name type="common">Common vole</name>
    <name type="synonym">Field vole</name>
    <dbReference type="NCBI Taxonomy" id="47230"/>
    <lineage>
        <taxon>Eukaryota</taxon>
        <taxon>Metazoa</taxon>
        <taxon>Chordata</taxon>
        <taxon>Craniata</taxon>
        <taxon>Vertebrata</taxon>
        <taxon>Euteleostomi</taxon>
        <taxon>Mammalia</taxon>
        <taxon>Eutheria</taxon>
        <taxon>Euarchontoglires</taxon>
        <taxon>Glires</taxon>
        <taxon>Rodentia</taxon>
        <taxon>Myomorpha</taxon>
        <taxon>Muroidea</taxon>
        <taxon>Cricetidae</taxon>
        <taxon>Arvicolinae</taxon>
        <taxon>Microtus</taxon>
    </lineage>
</organism>
<comment type="cofactor">
    <cofactor evidence="19">
        <name>heme</name>
        <dbReference type="ChEBI" id="CHEBI:30413"/>
    </cofactor>
    <text evidence="19">Binds 2 heme groups non-covalently.</text>
</comment>
<reference evidence="23" key="1">
    <citation type="journal article" date="2016" name="PLoS ONE">
        <title>Between the Balkans and the Baltic: Phylogeography of a Common Vole Mitochondrial DNA Lineage Limited to Central Europe.</title>
        <authorList>
            <person name="Stojak J."/>
            <person name="McDevitt A.D."/>
            <person name="Herman J.S."/>
            <person name="Krystufek B."/>
            <person name="Uhlikova J."/>
            <person name="Purger J.J."/>
            <person name="Lavrenchenko L.A."/>
            <person name="Searle J.B."/>
            <person name="Wojcik J.M."/>
        </authorList>
    </citation>
    <scope>NUCLEOTIDE SEQUENCE</scope>
    <source>
        <strain evidence="23">37o_RU</strain>
    </source>
</reference>
<feature type="domain" description="Cytochrome b/b6 C-terminal region profile" evidence="22">
    <location>
        <begin position="210"/>
        <end position="380"/>
    </location>
</feature>
<name>A0A1L2EGH1_MICAR</name>
<feature type="binding site" description="axial binding residue" evidence="19">
    <location>
        <position position="83"/>
    </location>
    <ligand>
        <name>heme b</name>
        <dbReference type="ChEBI" id="CHEBI:60344"/>
        <label>b562</label>
    </ligand>
    <ligandPart>
        <name>Fe</name>
        <dbReference type="ChEBI" id="CHEBI:18248"/>
    </ligandPart>
</feature>
<dbReference type="CDD" id="cd00284">
    <property type="entry name" value="Cytochrome_b_N"/>
    <property type="match status" value="1"/>
</dbReference>
<feature type="transmembrane region" description="Helical" evidence="20">
    <location>
        <begin position="145"/>
        <end position="166"/>
    </location>
</feature>
<dbReference type="InterPro" id="IPR005798">
    <property type="entry name" value="Cyt_b/b6_C"/>
</dbReference>
<dbReference type="Gene3D" id="1.20.810.10">
    <property type="entry name" value="Cytochrome Bc1 Complex, Chain C"/>
    <property type="match status" value="1"/>
</dbReference>
<dbReference type="Pfam" id="PF00032">
    <property type="entry name" value="Cytochrom_B_C"/>
    <property type="match status" value="1"/>
</dbReference>
<feature type="transmembrane region" description="Helical" evidence="20">
    <location>
        <begin position="178"/>
        <end position="200"/>
    </location>
</feature>
<proteinExistence type="inferred from homology"/>
<dbReference type="GO" id="GO:0005743">
    <property type="term" value="C:mitochondrial inner membrane"/>
    <property type="evidence" value="ECO:0007669"/>
    <property type="project" value="UniProtKB-SubCell"/>
</dbReference>
<dbReference type="PANTHER" id="PTHR19271">
    <property type="entry name" value="CYTOCHROME B"/>
    <property type="match status" value="1"/>
</dbReference>
<feature type="transmembrane region" description="Helical" evidence="20">
    <location>
        <begin position="319"/>
        <end position="339"/>
    </location>
</feature>
<evidence type="ECO:0000256" key="17">
    <source>
        <dbReference type="ARBA" id="ARBA00061233"/>
    </source>
</evidence>
<comment type="cofactor">
    <cofactor evidence="20">
        <name>heme b</name>
        <dbReference type="ChEBI" id="CHEBI:60344"/>
    </cofactor>
    <text evidence="20">Binds 2 heme groups non-covalently.</text>
</comment>
<keyword evidence="15 20" id="KW-0496">Mitochondrion</keyword>
<feature type="binding site" description="axial binding residue" evidence="19">
    <location>
        <position position="182"/>
    </location>
    <ligand>
        <name>heme b</name>
        <dbReference type="ChEBI" id="CHEBI:60344"/>
        <label>b562</label>
    </ligand>
    <ligandPart>
        <name>Fe</name>
        <dbReference type="ChEBI" id="CHEBI:18248"/>
    </ligandPart>
</feature>
<evidence type="ECO:0000256" key="19">
    <source>
        <dbReference type="PIRSR" id="PIRSR038885-2"/>
    </source>
</evidence>
<feature type="transmembrane region" description="Helical" evidence="20">
    <location>
        <begin position="30"/>
        <end position="52"/>
    </location>
</feature>
<dbReference type="InterPro" id="IPR048260">
    <property type="entry name" value="Cytochrome_b_C_euk/bac"/>
</dbReference>
<dbReference type="InterPro" id="IPR030689">
    <property type="entry name" value="Cytochrome_b"/>
</dbReference>
<feature type="binding site" description="axial binding residue" evidence="19">
    <location>
        <position position="97"/>
    </location>
    <ligand>
        <name>heme b</name>
        <dbReference type="ChEBI" id="CHEBI:60344"/>
        <label>b566</label>
    </ligand>
    <ligandPart>
        <name>Fe</name>
        <dbReference type="ChEBI" id="CHEBI:18248"/>
    </ligandPart>
</feature>
<dbReference type="PROSITE" id="PS51002">
    <property type="entry name" value="CYTB_NTER"/>
    <property type="match status" value="1"/>
</dbReference>
<evidence type="ECO:0000256" key="3">
    <source>
        <dbReference type="ARBA" id="ARBA00011088"/>
    </source>
</evidence>
<evidence type="ECO:0000256" key="15">
    <source>
        <dbReference type="ARBA" id="ARBA00023128"/>
    </source>
</evidence>
<evidence type="ECO:0000256" key="2">
    <source>
        <dbReference type="ARBA" id="ARBA00004448"/>
    </source>
</evidence>
<evidence type="ECO:0000256" key="4">
    <source>
        <dbReference type="ARBA" id="ARBA00013531"/>
    </source>
</evidence>
<dbReference type="GO" id="GO:0016491">
    <property type="term" value="F:oxidoreductase activity"/>
    <property type="evidence" value="ECO:0007669"/>
    <property type="project" value="UniProtKB-UniRule"/>
</dbReference>
<evidence type="ECO:0000256" key="12">
    <source>
        <dbReference type="ARBA" id="ARBA00022989"/>
    </source>
</evidence>
<feature type="domain" description="Cytochrome b/b6 N-terminal region profile" evidence="21">
    <location>
        <begin position="1"/>
        <end position="209"/>
    </location>
</feature>
<protein>
    <recommendedName>
        <fullName evidence="4 20">Cytochrome b</fullName>
    </recommendedName>
</protein>
<evidence type="ECO:0000256" key="6">
    <source>
        <dbReference type="ARBA" id="ARBA00022617"/>
    </source>
</evidence>
<comment type="subcellular location">
    <subcellularLocation>
        <location evidence="2">Mitochondrion inner membrane</location>
        <topology evidence="2">Multi-pass membrane protein</topology>
    </subcellularLocation>
</comment>
<dbReference type="InterPro" id="IPR048259">
    <property type="entry name" value="Cytochrome_b_N_euk/bac"/>
</dbReference>
<feature type="transmembrane region" description="Helical" evidence="20">
    <location>
        <begin position="288"/>
        <end position="307"/>
    </location>
</feature>
<dbReference type="AlphaFoldDB" id="A0A1L2EGH1"/>
<dbReference type="GO" id="GO:0006122">
    <property type="term" value="P:mitochondrial electron transport, ubiquinol to cytochrome c"/>
    <property type="evidence" value="ECO:0007669"/>
    <property type="project" value="TreeGrafter"/>
</dbReference>
<dbReference type="InterPro" id="IPR005797">
    <property type="entry name" value="Cyt_b/b6_N"/>
</dbReference>
<comment type="subunit">
    <text evidence="3">The cytochrome bc1 complex contains 11 subunits: 3 respiratory subunits (MT-CYB, CYC1 and UQCRFS1), 2 core proteins (UQCRC1 and UQCRC2) and 6 low-molecular weight proteins (UQCRH/QCR6, UQCRB/QCR7, UQCRQ/QCR8, UQCR10/QCR9, UQCR11/QCR10 and a cleavage product of UQCRFS1). This cytochrome bc1 complex then forms a dimer.</text>
</comment>
<dbReference type="GO" id="GO:0045275">
    <property type="term" value="C:respiratory chain complex III"/>
    <property type="evidence" value="ECO:0007669"/>
    <property type="project" value="InterPro"/>
</dbReference>
<evidence type="ECO:0000256" key="7">
    <source>
        <dbReference type="ARBA" id="ARBA00022660"/>
    </source>
</evidence>
<evidence type="ECO:0000256" key="1">
    <source>
        <dbReference type="ARBA" id="ARBA00002566"/>
    </source>
</evidence>
<evidence type="ECO:0000256" key="20">
    <source>
        <dbReference type="RuleBase" id="RU362117"/>
    </source>
</evidence>
<dbReference type="Pfam" id="PF00033">
    <property type="entry name" value="Cytochrome_B"/>
    <property type="match status" value="1"/>
</dbReference>
<keyword evidence="16 20" id="KW-0472">Membrane</keyword>
<keyword evidence="12 20" id="KW-1133">Transmembrane helix</keyword>
<sequence length="380" mass="42859">MTVIRKKHPLIKIINHSFIDLPAPSNISSWWNFGSLLGLCLIVQILTGLFLAMHYTSDTATAFSSVAHICRDVNYGWLIRYMHANGASMFFICLFLHVGRGVYYGSYNMIETWNMGIVLLFAVMATAFMGYVLPWGQMSFWGATVITNLLSAIPYIGTTLVEWIWGGFSVDKATLTRFFAFHFILPFIITALVLVHLLFLHETGSNNPTGLNSDADKIPFHPYYTVKDFLGVLILLMAFMILTLFFPDILGDPDNYTPANPLNTPPHIKPEWYFLFAYTILRSIPNKLGGVLALILSIVILAFMPLLHTSKQRALTFRPITQTMYWILVADLLVLTWIGGQPVEYPFIIIGQTASIAYFAIIVIFMPMAGMIENDIMDLD</sequence>
<dbReference type="GO" id="GO:0008121">
    <property type="term" value="F:quinol-cytochrome-c reductase activity"/>
    <property type="evidence" value="ECO:0007669"/>
    <property type="project" value="InterPro"/>
</dbReference>
<evidence type="ECO:0000259" key="22">
    <source>
        <dbReference type="PROSITE" id="PS51003"/>
    </source>
</evidence>
<dbReference type="PANTHER" id="PTHR19271:SF16">
    <property type="entry name" value="CYTOCHROME B"/>
    <property type="match status" value="1"/>
</dbReference>
<evidence type="ECO:0000313" key="23">
    <source>
        <dbReference type="EMBL" id="ANP94825.1"/>
    </source>
</evidence>
<keyword evidence="6 19" id="KW-0349">Heme</keyword>
<dbReference type="PROSITE" id="PS51003">
    <property type="entry name" value="CYTB_CTER"/>
    <property type="match status" value="1"/>
</dbReference>
<evidence type="ECO:0000256" key="13">
    <source>
        <dbReference type="ARBA" id="ARBA00023004"/>
    </source>
</evidence>
<dbReference type="GO" id="GO:0046872">
    <property type="term" value="F:metal ion binding"/>
    <property type="evidence" value="ECO:0007669"/>
    <property type="project" value="UniProtKB-UniRule"/>
</dbReference>
<comment type="function">
    <text evidence="1 20">Component of the ubiquinol-cytochrome c reductase complex (complex III or cytochrome b-c1 complex) that is part of the mitochondrial respiratory chain. The b-c1 complex mediates electron transfer from ubiquinol to cytochrome c. Contributes to the generation of a proton gradient across the mitochondrial membrane that is then used for ATP synthesis.</text>
</comment>
<dbReference type="InterPro" id="IPR036150">
    <property type="entry name" value="Cyt_b/b6_C_sf"/>
</dbReference>
<geneLocation type="mitochondrion" evidence="23"/>
<keyword evidence="10" id="KW-0999">Mitochondrion inner membrane</keyword>
<dbReference type="InterPro" id="IPR027387">
    <property type="entry name" value="Cytb/b6-like_sf"/>
</dbReference>
<evidence type="ECO:0000256" key="16">
    <source>
        <dbReference type="ARBA" id="ARBA00023136"/>
    </source>
</evidence>
<feature type="transmembrane region" description="Helical" evidence="20">
    <location>
        <begin position="229"/>
        <end position="246"/>
    </location>
</feature>
<comment type="similarity">
    <text evidence="17 20">Belongs to the cytochrome b family.</text>
</comment>
<keyword evidence="14" id="KW-0830">Ubiquinone</keyword>
<dbReference type="PIRSF" id="PIRSF038885">
    <property type="entry name" value="COB"/>
    <property type="match status" value="1"/>
</dbReference>
<evidence type="ECO:0000259" key="21">
    <source>
        <dbReference type="PROSITE" id="PS51002"/>
    </source>
</evidence>
<dbReference type="SUPFAM" id="SSF81648">
    <property type="entry name" value="a domain/subunit of cytochrome bc1 complex (Ubiquinol-cytochrome c reductase)"/>
    <property type="match status" value="1"/>
</dbReference>
<keyword evidence="8 20" id="KW-0812">Transmembrane</keyword>
<accession>A0A1L2EGH1</accession>
<dbReference type="EMBL" id="KX380161">
    <property type="protein sequence ID" value="ANP94825.1"/>
    <property type="molecule type" value="Genomic_DNA"/>
</dbReference>
<evidence type="ECO:0000256" key="8">
    <source>
        <dbReference type="ARBA" id="ARBA00022692"/>
    </source>
</evidence>
<keyword evidence="9 19" id="KW-0479">Metal-binding</keyword>
<feature type="transmembrane region" description="Helical" evidence="20">
    <location>
        <begin position="345"/>
        <end position="366"/>
    </location>
</feature>
<evidence type="ECO:0000256" key="18">
    <source>
        <dbReference type="PIRSR" id="PIRSR038885-1"/>
    </source>
</evidence>
<feature type="binding site" description="axial binding residue" evidence="19">
    <location>
        <position position="196"/>
    </location>
    <ligand>
        <name>heme b</name>
        <dbReference type="ChEBI" id="CHEBI:60344"/>
        <label>b566</label>
    </ligand>
    <ligandPart>
        <name>Fe</name>
        <dbReference type="ChEBI" id="CHEBI:18248"/>
    </ligandPart>
</feature>
<dbReference type="SUPFAM" id="SSF81342">
    <property type="entry name" value="Transmembrane di-heme cytochromes"/>
    <property type="match status" value="1"/>
</dbReference>